<gene>
    <name evidence="1" type="ORF">FLP30_10180</name>
</gene>
<proteinExistence type="predicted"/>
<sequence>MDKMTLPVIMGTNIPWGGQGQRTVRRSFSIRPTRKPVLAAAGPRVVECFGGSMDCTQGRKRQSGS</sequence>
<accession>A0A5C1YQP3</accession>
<keyword evidence="2" id="KW-1185">Reference proteome</keyword>
<name>A0A5C1YQP3_9PROT</name>
<dbReference type="Proteomes" id="UP000324536">
    <property type="component" value="Chromosome"/>
</dbReference>
<organism evidence="1 2">
    <name type="scientific">Acetobacter vaccinii</name>
    <dbReference type="NCBI Taxonomy" id="2592655"/>
    <lineage>
        <taxon>Bacteria</taxon>
        <taxon>Pseudomonadati</taxon>
        <taxon>Pseudomonadota</taxon>
        <taxon>Alphaproteobacteria</taxon>
        <taxon>Acetobacterales</taxon>
        <taxon>Acetobacteraceae</taxon>
        <taxon>Acetobacter</taxon>
    </lineage>
</organism>
<evidence type="ECO:0000313" key="2">
    <source>
        <dbReference type="Proteomes" id="UP000324536"/>
    </source>
</evidence>
<evidence type="ECO:0000313" key="1">
    <source>
        <dbReference type="EMBL" id="QEO18053.1"/>
    </source>
</evidence>
<reference evidence="1 2" key="1">
    <citation type="submission" date="2019-09" db="EMBL/GenBank/DDBJ databases">
        <title>Genome sequencing of strain KACC 21233.</title>
        <authorList>
            <person name="Heo J."/>
            <person name="Kim S.-J."/>
            <person name="Kim J.-S."/>
            <person name="Hong S.-B."/>
            <person name="Kwon S.-W."/>
        </authorList>
    </citation>
    <scope>NUCLEOTIDE SEQUENCE [LARGE SCALE GENOMIC DNA]</scope>
    <source>
        <strain evidence="1 2">KACC 21233</strain>
    </source>
</reference>
<dbReference type="EMBL" id="CP043506">
    <property type="protein sequence ID" value="QEO18053.1"/>
    <property type="molecule type" value="Genomic_DNA"/>
</dbReference>
<dbReference type="KEGG" id="acek:FLP30_10180"/>
<dbReference type="RefSeq" id="WP_149279726.1">
    <property type="nucleotide sequence ID" value="NZ_CP043506.1"/>
</dbReference>
<protein>
    <submittedName>
        <fullName evidence="1">Uncharacterized protein</fullName>
    </submittedName>
</protein>
<dbReference type="AlphaFoldDB" id="A0A5C1YQP3"/>